<evidence type="ECO:0000256" key="1">
    <source>
        <dbReference type="SAM" id="MobiDB-lite"/>
    </source>
</evidence>
<name>A0AAV5ECM2_ELECO</name>
<organism evidence="2 3">
    <name type="scientific">Eleusine coracana subsp. coracana</name>
    <dbReference type="NCBI Taxonomy" id="191504"/>
    <lineage>
        <taxon>Eukaryota</taxon>
        <taxon>Viridiplantae</taxon>
        <taxon>Streptophyta</taxon>
        <taxon>Embryophyta</taxon>
        <taxon>Tracheophyta</taxon>
        <taxon>Spermatophyta</taxon>
        <taxon>Magnoliopsida</taxon>
        <taxon>Liliopsida</taxon>
        <taxon>Poales</taxon>
        <taxon>Poaceae</taxon>
        <taxon>PACMAD clade</taxon>
        <taxon>Chloridoideae</taxon>
        <taxon>Cynodonteae</taxon>
        <taxon>Eleusininae</taxon>
        <taxon>Eleusine</taxon>
    </lineage>
</organism>
<comment type="caution">
    <text evidence="2">The sequence shown here is derived from an EMBL/GenBank/DDBJ whole genome shotgun (WGS) entry which is preliminary data.</text>
</comment>
<accession>A0AAV5ECM2</accession>
<dbReference type="EMBL" id="BQKI01000074">
    <property type="protein sequence ID" value="GJN20235.1"/>
    <property type="molecule type" value="Genomic_DNA"/>
</dbReference>
<sequence>MLTAKTEDDQGCDCFLSSLCPLVESSGGSWHQARPFEALHVEAKQDETVGACWRAVEGPELHSDGRRPGSSRAACGARSREGSEAEWPAGDSGDQSGVGRGQEAGEVLLDLDGRRQCPPLPLVAANAGDADNVATLLGHRRGRNFTTRKKTARGG</sequence>
<reference evidence="2" key="1">
    <citation type="journal article" date="2018" name="DNA Res.">
        <title>Multiple hybrid de novo genome assembly of finger millet, an orphan allotetraploid crop.</title>
        <authorList>
            <person name="Hatakeyama M."/>
            <person name="Aluri S."/>
            <person name="Balachadran M.T."/>
            <person name="Sivarajan S.R."/>
            <person name="Patrignani A."/>
            <person name="Gruter S."/>
            <person name="Poveda L."/>
            <person name="Shimizu-Inatsugi R."/>
            <person name="Baeten J."/>
            <person name="Francoijs K.J."/>
            <person name="Nataraja K.N."/>
            <person name="Reddy Y.A.N."/>
            <person name="Phadnis S."/>
            <person name="Ravikumar R.L."/>
            <person name="Schlapbach R."/>
            <person name="Sreeman S.M."/>
            <person name="Shimizu K.K."/>
        </authorList>
    </citation>
    <scope>NUCLEOTIDE SEQUENCE</scope>
</reference>
<dbReference type="AlphaFoldDB" id="A0AAV5ECM2"/>
<proteinExistence type="predicted"/>
<protein>
    <submittedName>
        <fullName evidence="2">Uncharacterized protein</fullName>
    </submittedName>
</protein>
<keyword evidence="3" id="KW-1185">Reference proteome</keyword>
<feature type="compositionally biased region" description="Basic and acidic residues" evidence="1">
    <location>
        <begin position="58"/>
        <end position="67"/>
    </location>
</feature>
<feature type="region of interest" description="Disordered" evidence="1">
    <location>
        <begin position="58"/>
        <end position="107"/>
    </location>
</feature>
<dbReference type="Proteomes" id="UP001054889">
    <property type="component" value="Unassembled WGS sequence"/>
</dbReference>
<reference evidence="2" key="2">
    <citation type="submission" date="2021-12" db="EMBL/GenBank/DDBJ databases">
        <title>Resequencing data analysis of finger millet.</title>
        <authorList>
            <person name="Hatakeyama M."/>
            <person name="Aluri S."/>
            <person name="Balachadran M.T."/>
            <person name="Sivarajan S.R."/>
            <person name="Poveda L."/>
            <person name="Shimizu-Inatsugi R."/>
            <person name="Schlapbach R."/>
            <person name="Sreeman S.M."/>
            <person name="Shimizu K.K."/>
        </authorList>
    </citation>
    <scope>NUCLEOTIDE SEQUENCE</scope>
</reference>
<gene>
    <name evidence="2" type="primary">gb07587</name>
    <name evidence="2" type="ORF">PR202_gb07587</name>
</gene>
<evidence type="ECO:0000313" key="3">
    <source>
        <dbReference type="Proteomes" id="UP001054889"/>
    </source>
</evidence>
<evidence type="ECO:0000313" key="2">
    <source>
        <dbReference type="EMBL" id="GJN20235.1"/>
    </source>
</evidence>